<sequence>MHRTADELIRVTPLEAISSTATRKTTEPASAANGSNDRFWDRHDVVREFCLVADNANCISPESHSTLAVIFICCSTGSLRIVSLR</sequence>
<name>A0A147HTR8_9SPHN</name>
<evidence type="ECO:0000313" key="2">
    <source>
        <dbReference type="Proteomes" id="UP000074310"/>
    </source>
</evidence>
<reference evidence="1 2" key="1">
    <citation type="journal article" date="2016" name="Front. Microbiol.">
        <title>Genomic Resource of Rice Seed Associated Bacteria.</title>
        <authorList>
            <person name="Midha S."/>
            <person name="Bansal K."/>
            <person name="Sharma S."/>
            <person name="Kumar N."/>
            <person name="Patil P.P."/>
            <person name="Chaudhry V."/>
            <person name="Patil P.B."/>
        </authorList>
    </citation>
    <scope>NUCLEOTIDE SEQUENCE [LARGE SCALE GENOMIC DNA]</scope>
    <source>
        <strain evidence="1 2">NS334</strain>
    </source>
</reference>
<comment type="caution">
    <text evidence="1">The sequence shown here is derived from an EMBL/GenBank/DDBJ whole genome shotgun (WGS) entry which is preliminary data.</text>
</comment>
<evidence type="ECO:0000313" key="1">
    <source>
        <dbReference type="EMBL" id="KTT68274.1"/>
    </source>
</evidence>
<dbReference type="Proteomes" id="UP000074310">
    <property type="component" value="Unassembled WGS sequence"/>
</dbReference>
<protein>
    <submittedName>
        <fullName evidence="1">Uncharacterized protein</fullName>
    </submittedName>
</protein>
<dbReference type="PATRIC" id="fig|869719.3.peg.524"/>
<accession>A0A147HTR8</accession>
<gene>
    <name evidence="1" type="ORF">NS334_16275</name>
</gene>
<dbReference type="AlphaFoldDB" id="A0A147HTR8"/>
<organism evidence="1 2">
    <name type="scientific">Sphingomonas endophytica</name>
    <dbReference type="NCBI Taxonomy" id="869719"/>
    <lineage>
        <taxon>Bacteria</taxon>
        <taxon>Pseudomonadati</taxon>
        <taxon>Pseudomonadota</taxon>
        <taxon>Alphaproteobacteria</taxon>
        <taxon>Sphingomonadales</taxon>
        <taxon>Sphingomonadaceae</taxon>
        <taxon>Sphingomonas</taxon>
    </lineage>
</organism>
<proteinExistence type="predicted"/>
<keyword evidence="2" id="KW-1185">Reference proteome</keyword>
<dbReference type="EMBL" id="LDTB01000117">
    <property type="protein sequence ID" value="KTT68274.1"/>
    <property type="molecule type" value="Genomic_DNA"/>
</dbReference>